<dbReference type="FunFam" id="2.60.40.1730:FF:000004">
    <property type="entry name" value="Leukotriene A(4) hydrolase"/>
    <property type="match status" value="1"/>
</dbReference>
<keyword evidence="7 15" id="KW-0378">Hydrolase</keyword>
<dbReference type="FunFam" id="1.10.390.10:FF:000003">
    <property type="entry name" value="Leukotriene A(4) hydrolase"/>
    <property type="match status" value="1"/>
</dbReference>
<dbReference type="Pfam" id="PF09127">
    <property type="entry name" value="Leuk-A4-hydro_C"/>
    <property type="match status" value="1"/>
</dbReference>
<gene>
    <name evidence="15" type="primary">LTA4H_1</name>
    <name evidence="15" type="ORF">DERF_009726</name>
</gene>
<dbReference type="PANTHER" id="PTHR45726:SF3">
    <property type="entry name" value="LEUKOTRIENE A-4 HYDROLASE"/>
    <property type="match status" value="1"/>
</dbReference>
<dbReference type="InterPro" id="IPR049980">
    <property type="entry name" value="LTA4H_cat"/>
</dbReference>
<feature type="transmembrane region" description="Helical" evidence="13">
    <location>
        <begin position="47"/>
        <end position="74"/>
    </location>
</feature>
<keyword evidence="8 12" id="KW-0862">Zinc</keyword>
<dbReference type="SUPFAM" id="SSF63737">
    <property type="entry name" value="Leukotriene A4 hydrolase N-terminal domain"/>
    <property type="match status" value="1"/>
</dbReference>
<evidence type="ECO:0000256" key="13">
    <source>
        <dbReference type="SAM" id="Phobius"/>
    </source>
</evidence>
<comment type="cofactor">
    <cofactor evidence="12">
        <name>Zn(2+)</name>
        <dbReference type="ChEBI" id="CHEBI:29105"/>
    </cofactor>
    <text evidence="12">Binds 1 zinc ion per subunit.</text>
</comment>
<evidence type="ECO:0000313" key="15">
    <source>
        <dbReference type="EMBL" id="KAH9511256.1"/>
    </source>
</evidence>
<dbReference type="Gene3D" id="2.60.40.1730">
    <property type="entry name" value="tricorn interacting facor f3 domain"/>
    <property type="match status" value="1"/>
</dbReference>
<feature type="binding site" evidence="12">
    <location>
        <position position="407"/>
    </location>
    <ligand>
        <name>Zn(2+)</name>
        <dbReference type="ChEBI" id="CHEBI:29105"/>
        <note>catalytic</note>
    </ligand>
</feature>
<dbReference type="InterPro" id="IPR038502">
    <property type="entry name" value="M1_LTA-4_hydro/amino_C_sf"/>
</dbReference>
<evidence type="ECO:0000256" key="5">
    <source>
        <dbReference type="ARBA" id="ARBA00022670"/>
    </source>
</evidence>
<feature type="active site" description="Proton donor" evidence="10">
    <location>
        <position position="497"/>
    </location>
</feature>
<evidence type="ECO:0000313" key="16">
    <source>
        <dbReference type="Proteomes" id="UP000790347"/>
    </source>
</evidence>
<dbReference type="InterPro" id="IPR042097">
    <property type="entry name" value="Aminopeptidase_N-like_N_sf"/>
</dbReference>
<reference evidence="15" key="2">
    <citation type="journal article" date="2022" name="Res Sq">
        <title>Comparative Genomics Reveals Insights into the Divergent Evolution of Astigmatic Mites and Household Pest Adaptations.</title>
        <authorList>
            <person name="Xiong Q."/>
            <person name="Wan A.T.-Y."/>
            <person name="Liu X.-Y."/>
            <person name="Fung C.S.-H."/>
            <person name="Xiao X."/>
            <person name="Malainual N."/>
            <person name="Hou J."/>
            <person name="Wang L."/>
            <person name="Wang M."/>
            <person name="Yang K."/>
            <person name="Cui Y."/>
            <person name="Leung E."/>
            <person name="Nong W."/>
            <person name="Shin S.-K."/>
            <person name="Au S."/>
            <person name="Jeong K.Y."/>
            <person name="Chew F.T."/>
            <person name="Hui J."/>
            <person name="Leung T.F."/>
            <person name="Tungtrongchitr A."/>
            <person name="Zhong N."/>
            <person name="Liu Z."/>
            <person name="Tsui S."/>
        </authorList>
    </citation>
    <scope>NUCLEOTIDE SEQUENCE</scope>
    <source>
        <strain evidence="15">Derf</strain>
        <tissue evidence="15">Whole organism</tissue>
    </source>
</reference>
<dbReference type="InterPro" id="IPR015211">
    <property type="entry name" value="Peptidase_M1_C"/>
</dbReference>
<feature type="domain" description="Peptidase M1 leukotriene A4 hydrolase/aminopeptidase C-terminal" evidence="14">
    <location>
        <begin position="580"/>
        <end position="732"/>
    </location>
</feature>
<name>A0A922HX81_DERFA</name>
<comment type="subcellular location">
    <subcellularLocation>
        <location evidence="2">Cell membrane</location>
        <topology evidence="2">Lipid-anchor</topology>
        <topology evidence="2">GPI-anchor</topology>
    </subcellularLocation>
    <subcellularLocation>
        <location evidence="1">Cytoplasm</location>
    </subcellularLocation>
</comment>
<keyword evidence="9" id="KW-0482">Metalloprotease</keyword>
<dbReference type="InterPro" id="IPR014782">
    <property type="entry name" value="Peptidase_M1_dom"/>
</dbReference>
<evidence type="ECO:0000256" key="3">
    <source>
        <dbReference type="ARBA" id="ARBA00010136"/>
    </source>
</evidence>
<dbReference type="InterPro" id="IPR001930">
    <property type="entry name" value="Peptidase_M1"/>
</dbReference>
<dbReference type="GO" id="GO:0004301">
    <property type="term" value="F:epoxide hydrolase activity"/>
    <property type="evidence" value="ECO:0007669"/>
    <property type="project" value="TreeGrafter"/>
</dbReference>
<dbReference type="GO" id="GO:0008237">
    <property type="term" value="F:metallopeptidase activity"/>
    <property type="evidence" value="ECO:0007669"/>
    <property type="project" value="UniProtKB-KW"/>
</dbReference>
<evidence type="ECO:0000256" key="7">
    <source>
        <dbReference type="ARBA" id="ARBA00022801"/>
    </source>
</evidence>
<evidence type="ECO:0000256" key="12">
    <source>
        <dbReference type="PIRSR" id="PIRSR634015-3"/>
    </source>
</evidence>
<accession>A0A922HX81</accession>
<dbReference type="Gene3D" id="3.30.2010.30">
    <property type="match status" value="1"/>
</dbReference>
<evidence type="ECO:0000256" key="9">
    <source>
        <dbReference type="ARBA" id="ARBA00023049"/>
    </source>
</evidence>
<keyword evidence="16" id="KW-1185">Reference proteome</keyword>
<dbReference type="InterPro" id="IPR045357">
    <property type="entry name" value="Aminopeptidase_N-like_N"/>
</dbReference>
<sequence>MSKLHKRHINHHHHSNEIELQSCISISNNNGHEIQNQSINITMNKRFLLVFLSSNYICAVILGLALFPFIYFIYINHPNNTDELTSLKMTSQDSNQFVNLPQSIAKLQEELKNNPLDPNSFARADQAKVEHLQLDLTIDFENHIIDGNVVFSARKIASKAQYLQLDTIDLTIFGVYQLINGSKETIPFKLYPPVPQFGSKLEIDIHAIDSEKFQIQIDYRTNSTSRALMWMKPEQTKGKRHPFMYSQCQAINARSLLPCQDTPSVKATYSAEIRAPKELQVLMSAQITEDPKTIDDNFRKHFFNQKVPIASYLIAIAAGDLVSKKIGRISHVWAEPGTIESAAWEFAEIDKLLDAAEHFAGEYVWGVYDVLVLPPSFPYGGMENPCLTFATPTLLAGDRSLVYVIAHEISHSWTGNLVTNANYEHFWLNEGFTRFLENKIGGRLDKHGEQFRQFTALEGLEDLKSAIQYYGESSPYTKLLIDIHGINPDDVFSSVPYEKGHTLLFYLEQKLGGPQVFEPFLKAYIDKFKYQSIVTDDFRQFLYDYFKSDSKKIETLESIDWNRWFHSPGMPPIIPDYDKTLLMACVNLATKWLKADLNEIDANHFPLAEFQHLHSIQQKLFFVQIQNRLNESTTTTTMSEKLSKMSELYELATMNNCEVKHKWIMCSIKARYDDIIIEAIDFVTKYGRMKYIVPLYRSLYQWEKTRQLALDTFQKNRPNLMRVAIDAIEKDLYPSMKKSNQL</sequence>
<evidence type="ECO:0000256" key="6">
    <source>
        <dbReference type="ARBA" id="ARBA00022723"/>
    </source>
</evidence>
<dbReference type="SUPFAM" id="SSF55486">
    <property type="entry name" value="Metalloproteases ('zincins'), catalytic domain"/>
    <property type="match status" value="1"/>
</dbReference>
<dbReference type="EMBL" id="ASGP02000004">
    <property type="protein sequence ID" value="KAH9511256.1"/>
    <property type="molecule type" value="Genomic_DNA"/>
</dbReference>
<evidence type="ECO:0000256" key="11">
    <source>
        <dbReference type="PIRSR" id="PIRSR634015-2"/>
    </source>
</evidence>
<dbReference type="InterPro" id="IPR034015">
    <property type="entry name" value="M1_LTA4H"/>
</dbReference>
<dbReference type="Pfam" id="PF17900">
    <property type="entry name" value="Peptidase_M1_N"/>
    <property type="match status" value="1"/>
</dbReference>
<keyword evidence="5" id="KW-0645">Protease</keyword>
<dbReference type="GO" id="GO:0005829">
    <property type="term" value="C:cytosol"/>
    <property type="evidence" value="ECO:0007669"/>
    <property type="project" value="TreeGrafter"/>
</dbReference>
<dbReference type="CDD" id="cd09599">
    <property type="entry name" value="M1_LTA4H"/>
    <property type="match status" value="1"/>
</dbReference>
<dbReference type="Gene3D" id="1.25.40.320">
    <property type="entry name" value="Peptidase M1, leukotriene A4 hydrolase/aminopeptidase C-terminal domain"/>
    <property type="match status" value="1"/>
</dbReference>
<evidence type="ECO:0000256" key="2">
    <source>
        <dbReference type="ARBA" id="ARBA00004609"/>
    </source>
</evidence>
<feature type="binding site" evidence="11">
    <location>
        <begin position="378"/>
        <end position="383"/>
    </location>
    <ligand>
        <name>a peptide</name>
        <dbReference type="ChEBI" id="CHEBI:60466"/>
    </ligand>
</feature>
<keyword evidence="13" id="KW-0812">Transmembrane</keyword>
<dbReference type="FunFam" id="3.30.2010.30:FF:000001">
    <property type="entry name" value="Leukotriene A(4) hydrolase"/>
    <property type="match status" value="1"/>
</dbReference>
<proteinExistence type="inferred from homology"/>
<feature type="binding site" evidence="12">
    <location>
        <position position="430"/>
    </location>
    <ligand>
        <name>Zn(2+)</name>
        <dbReference type="ChEBI" id="CHEBI:29105"/>
        <note>catalytic</note>
    </ligand>
</feature>
<dbReference type="InterPro" id="IPR027268">
    <property type="entry name" value="Peptidase_M4/M1_CTD_sf"/>
</dbReference>
<feature type="binding site" evidence="11">
    <location>
        <begin position="688"/>
        <end position="690"/>
    </location>
    <ligand>
        <name>a peptide</name>
        <dbReference type="ChEBI" id="CHEBI:60466"/>
    </ligand>
</feature>
<protein>
    <submittedName>
        <fullName evidence="15">Leukotriene A-4 hydrolase, variant 2</fullName>
    </submittedName>
</protein>
<feature type="binding site" evidence="12">
    <location>
        <position position="411"/>
    </location>
    <ligand>
        <name>Zn(2+)</name>
        <dbReference type="ChEBI" id="CHEBI:29105"/>
        <note>catalytic</note>
    </ligand>
</feature>
<dbReference type="Pfam" id="PF01433">
    <property type="entry name" value="Peptidase_M1"/>
    <property type="match status" value="1"/>
</dbReference>
<dbReference type="SMART" id="SM01263">
    <property type="entry name" value="Leuk-A4-hydro_C"/>
    <property type="match status" value="1"/>
</dbReference>
<reference evidence="15" key="1">
    <citation type="submission" date="2013-05" db="EMBL/GenBank/DDBJ databases">
        <authorList>
            <person name="Yim A.K.Y."/>
            <person name="Chan T.F."/>
            <person name="Ji K.M."/>
            <person name="Liu X.Y."/>
            <person name="Zhou J.W."/>
            <person name="Li R.Q."/>
            <person name="Yang K.Y."/>
            <person name="Li J."/>
            <person name="Li M."/>
            <person name="Law P.T.W."/>
            <person name="Wu Y.L."/>
            <person name="Cai Z.L."/>
            <person name="Qin H."/>
            <person name="Bao Y."/>
            <person name="Leung R.K.K."/>
            <person name="Ng P.K.S."/>
            <person name="Zou J."/>
            <person name="Zhong X.J."/>
            <person name="Ran P.X."/>
            <person name="Zhong N.S."/>
            <person name="Liu Z.G."/>
            <person name="Tsui S.K.W."/>
        </authorList>
    </citation>
    <scope>NUCLEOTIDE SEQUENCE</scope>
    <source>
        <strain evidence="15">Derf</strain>
        <tissue evidence="15">Whole organism</tissue>
    </source>
</reference>
<dbReference type="GO" id="GO:0043171">
    <property type="term" value="P:peptide catabolic process"/>
    <property type="evidence" value="ECO:0007669"/>
    <property type="project" value="TreeGrafter"/>
</dbReference>
<dbReference type="GO" id="GO:0006508">
    <property type="term" value="P:proteolysis"/>
    <property type="evidence" value="ECO:0007669"/>
    <property type="project" value="UniProtKB-KW"/>
</dbReference>
<keyword evidence="6 12" id="KW-0479">Metal-binding</keyword>
<dbReference type="PANTHER" id="PTHR45726">
    <property type="entry name" value="LEUKOTRIENE A-4 HYDROLASE"/>
    <property type="match status" value="1"/>
</dbReference>
<keyword evidence="13" id="KW-0472">Membrane</keyword>
<keyword evidence="13" id="KW-1133">Transmembrane helix</keyword>
<comment type="similarity">
    <text evidence="3">Belongs to the peptidase M1 family.</text>
</comment>
<dbReference type="GO" id="GO:0008270">
    <property type="term" value="F:zinc ion binding"/>
    <property type="evidence" value="ECO:0007669"/>
    <property type="project" value="InterPro"/>
</dbReference>
<dbReference type="AlphaFoldDB" id="A0A922HX81"/>
<keyword evidence="4" id="KW-0963">Cytoplasm</keyword>
<evidence type="ECO:0000256" key="4">
    <source>
        <dbReference type="ARBA" id="ARBA00022490"/>
    </source>
</evidence>
<dbReference type="Gene3D" id="1.10.390.10">
    <property type="entry name" value="Neutral Protease Domain 2"/>
    <property type="match status" value="1"/>
</dbReference>
<evidence type="ECO:0000259" key="14">
    <source>
        <dbReference type="SMART" id="SM01263"/>
    </source>
</evidence>
<dbReference type="GO" id="GO:0005886">
    <property type="term" value="C:plasma membrane"/>
    <property type="evidence" value="ECO:0007669"/>
    <property type="project" value="UniProtKB-SubCell"/>
</dbReference>
<dbReference type="PRINTS" id="PR00756">
    <property type="entry name" value="ALADIPTASE"/>
</dbReference>
<organism evidence="15 16">
    <name type="scientific">Dermatophagoides farinae</name>
    <name type="common">American house dust mite</name>
    <dbReference type="NCBI Taxonomy" id="6954"/>
    <lineage>
        <taxon>Eukaryota</taxon>
        <taxon>Metazoa</taxon>
        <taxon>Ecdysozoa</taxon>
        <taxon>Arthropoda</taxon>
        <taxon>Chelicerata</taxon>
        <taxon>Arachnida</taxon>
        <taxon>Acari</taxon>
        <taxon>Acariformes</taxon>
        <taxon>Sarcoptiformes</taxon>
        <taxon>Astigmata</taxon>
        <taxon>Psoroptidia</taxon>
        <taxon>Analgoidea</taxon>
        <taxon>Pyroglyphidae</taxon>
        <taxon>Dermatophagoidinae</taxon>
        <taxon>Dermatophagoides</taxon>
    </lineage>
</organism>
<evidence type="ECO:0000256" key="10">
    <source>
        <dbReference type="PIRSR" id="PIRSR634015-1"/>
    </source>
</evidence>
<dbReference type="SUPFAM" id="SSF48371">
    <property type="entry name" value="ARM repeat"/>
    <property type="match status" value="1"/>
</dbReference>
<feature type="binding site" evidence="11">
    <location>
        <begin position="247"/>
        <end position="249"/>
    </location>
    <ligand>
        <name>a peptide</name>
        <dbReference type="ChEBI" id="CHEBI:60466"/>
    </ligand>
</feature>
<evidence type="ECO:0000256" key="1">
    <source>
        <dbReference type="ARBA" id="ARBA00004496"/>
    </source>
</evidence>
<evidence type="ECO:0000256" key="8">
    <source>
        <dbReference type="ARBA" id="ARBA00022833"/>
    </source>
</evidence>
<dbReference type="GO" id="GO:0004177">
    <property type="term" value="F:aminopeptidase activity"/>
    <property type="evidence" value="ECO:0007669"/>
    <property type="project" value="TreeGrafter"/>
</dbReference>
<dbReference type="Proteomes" id="UP000790347">
    <property type="component" value="Unassembled WGS sequence"/>
</dbReference>
<dbReference type="InterPro" id="IPR016024">
    <property type="entry name" value="ARM-type_fold"/>
</dbReference>
<comment type="caution">
    <text evidence="15">The sequence shown here is derived from an EMBL/GenBank/DDBJ whole genome shotgun (WGS) entry which is preliminary data.</text>
</comment>
<feature type="active site" description="Proton acceptor" evidence="10">
    <location>
        <position position="408"/>
    </location>
</feature>